<evidence type="ECO:0000313" key="4">
    <source>
        <dbReference type="EMBL" id="PZQ56680.1"/>
    </source>
</evidence>
<feature type="signal peptide" evidence="2">
    <location>
        <begin position="1"/>
        <end position="26"/>
    </location>
</feature>
<accession>A0A2W5QZB2</accession>
<dbReference type="Pfam" id="PF13372">
    <property type="entry name" value="Alginate_exp"/>
    <property type="match status" value="1"/>
</dbReference>
<keyword evidence="2" id="KW-0732">Signal</keyword>
<feature type="domain" description="Alginate export" evidence="3">
    <location>
        <begin position="123"/>
        <end position="513"/>
    </location>
</feature>
<comment type="caution">
    <text evidence="4">The sequence shown here is derived from an EMBL/GenBank/DDBJ whole genome shotgun (WGS) entry which is preliminary data.</text>
</comment>
<dbReference type="InterPro" id="IPR053728">
    <property type="entry name" value="Alginate_Permeability_Chnl"/>
</dbReference>
<dbReference type="Gene3D" id="2.40.160.100">
    <property type="match status" value="1"/>
</dbReference>
<evidence type="ECO:0000259" key="3">
    <source>
        <dbReference type="Pfam" id="PF13372"/>
    </source>
</evidence>
<protein>
    <recommendedName>
        <fullName evidence="3">Alginate export domain-containing protein</fullName>
    </recommendedName>
</protein>
<dbReference type="Proteomes" id="UP000249082">
    <property type="component" value="Unassembled WGS sequence"/>
</dbReference>
<feature type="region of interest" description="Disordered" evidence="1">
    <location>
        <begin position="52"/>
        <end position="87"/>
    </location>
</feature>
<proteinExistence type="predicted"/>
<sequence>MTPARGLFPQMTAACALLSLATPVFAAPVPAASASAASDMSAAIVVDQPLPPPPVEIGAPPPVPPPASPPIPEPVPGGRPATPLTPQSLRWTEDWSPLADPARRTSPLEVLRYLPLGSDPDVYLSIGGEARYNYTYWSALNLGAKGKDKLSALQQRLRLVADLHLGQYVRAFFELGDNREFFEDFATPPNRDKLDINQAFIDVTLPLGETTSLTLRPGRFEMPIGNGKLVGLRDGVNVRYVYQGVRGTLIEKGKFRLDAFAVKPVTFEPGTFDDGPEDGRHFNGVYFATAPGLVVPNLAVDLYWYDLYRENARYTTLTGTESRRSWGLRLSGRASGFDYDAEGTYQTGSFAGQEIKAWGMLLEGGYTFAQAPLKPRIGGRFNWFSGDDDPNDGKIGTFAPPFPRTPLYSDAGWLNMSNMIDITPTLTLKPSKKLTVVTGPEWFWRDTAADAVYAGPTNFPLLRPTDGKRFVGTGLNFQMDYLATKNLSFHLYFTHFIASDSLQSGGGRNSDYFGFWTDFRF</sequence>
<evidence type="ECO:0000313" key="5">
    <source>
        <dbReference type="Proteomes" id="UP000249082"/>
    </source>
</evidence>
<feature type="chain" id="PRO_5016041374" description="Alginate export domain-containing protein" evidence="2">
    <location>
        <begin position="27"/>
        <end position="521"/>
    </location>
</feature>
<evidence type="ECO:0000256" key="2">
    <source>
        <dbReference type="SAM" id="SignalP"/>
    </source>
</evidence>
<gene>
    <name evidence="4" type="ORF">DI555_04885</name>
</gene>
<dbReference type="InterPro" id="IPR025388">
    <property type="entry name" value="Alginate_export_dom"/>
</dbReference>
<dbReference type="EMBL" id="QFPX01000003">
    <property type="protein sequence ID" value="PZQ56680.1"/>
    <property type="molecule type" value="Genomic_DNA"/>
</dbReference>
<reference evidence="4 5" key="1">
    <citation type="submission" date="2017-08" db="EMBL/GenBank/DDBJ databases">
        <title>Infants hospitalized years apart are colonized by the same room-sourced microbial strains.</title>
        <authorList>
            <person name="Brooks B."/>
            <person name="Olm M.R."/>
            <person name="Firek B.A."/>
            <person name="Baker R."/>
            <person name="Thomas B.C."/>
            <person name="Morowitz M.J."/>
            <person name="Banfield J.F."/>
        </authorList>
    </citation>
    <scope>NUCLEOTIDE SEQUENCE [LARGE SCALE GENOMIC DNA]</scope>
    <source>
        <strain evidence="4">S2_005_002_R2_33</strain>
    </source>
</reference>
<feature type="compositionally biased region" description="Pro residues" evidence="1">
    <location>
        <begin position="52"/>
        <end position="77"/>
    </location>
</feature>
<organism evidence="4 5">
    <name type="scientific">Novosphingobium pentaromativorans</name>
    <dbReference type="NCBI Taxonomy" id="205844"/>
    <lineage>
        <taxon>Bacteria</taxon>
        <taxon>Pseudomonadati</taxon>
        <taxon>Pseudomonadota</taxon>
        <taxon>Alphaproteobacteria</taxon>
        <taxon>Sphingomonadales</taxon>
        <taxon>Sphingomonadaceae</taxon>
        <taxon>Novosphingobium</taxon>
    </lineage>
</organism>
<evidence type="ECO:0000256" key="1">
    <source>
        <dbReference type="SAM" id="MobiDB-lite"/>
    </source>
</evidence>
<dbReference type="AlphaFoldDB" id="A0A2W5QZB2"/>
<name>A0A2W5QZB2_9SPHN</name>